<keyword evidence="4" id="KW-0539">Nucleus</keyword>
<feature type="domain" description="DUF7650" evidence="6">
    <location>
        <begin position="71"/>
        <end position="157"/>
    </location>
</feature>
<keyword evidence="8" id="KW-1185">Reference proteome</keyword>
<dbReference type="AlphaFoldDB" id="A0AAD2EF80"/>
<protein>
    <recommendedName>
        <fullName evidence="6">DUF7650 domain-containing protein</fullName>
    </recommendedName>
</protein>
<dbReference type="EMBL" id="OU503057">
    <property type="protein sequence ID" value="CAI9785620.1"/>
    <property type="molecule type" value="Genomic_DNA"/>
</dbReference>
<comment type="subcellular location">
    <subcellularLocation>
        <location evidence="1">Nucleus</location>
    </subcellularLocation>
</comment>
<dbReference type="Proteomes" id="UP000834106">
    <property type="component" value="Chromosome 22"/>
</dbReference>
<gene>
    <name evidence="7" type="ORF">FPE_LOCUS33050</name>
</gene>
<feature type="compositionally biased region" description="Basic and acidic residues" evidence="5">
    <location>
        <begin position="388"/>
        <end position="397"/>
    </location>
</feature>
<evidence type="ECO:0000256" key="1">
    <source>
        <dbReference type="ARBA" id="ARBA00004123"/>
    </source>
</evidence>
<feature type="compositionally biased region" description="Polar residues" evidence="5">
    <location>
        <begin position="358"/>
        <end position="370"/>
    </location>
</feature>
<evidence type="ECO:0000256" key="4">
    <source>
        <dbReference type="ARBA" id="ARBA00023242"/>
    </source>
</evidence>
<evidence type="ECO:0000256" key="5">
    <source>
        <dbReference type="SAM" id="MobiDB-lite"/>
    </source>
</evidence>
<dbReference type="GO" id="GO:0003714">
    <property type="term" value="F:transcription corepressor activity"/>
    <property type="evidence" value="ECO:0007669"/>
    <property type="project" value="TreeGrafter"/>
</dbReference>
<dbReference type="PANTHER" id="PTHR13859">
    <property type="entry name" value="ATROPHIN-RELATED"/>
    <property type="match status" value="1"/>
</dbReference>
<keyword evidence="3" id="KW-0804">Transcription</keyword>
<feature type="region of interest" description="Disordered" evidence="5">
    <location>
        <begin position="284"/>
        <end position="304"/>
    </location>
</feature>
<sequence>MTFAEGKLSLDEYVFTLRNMVGTNMLVEAIAIGKGKKDLTHTTIEPSKINHSMTHLAGVPSGKECSSLTSSEIIKFLTGDFRLSKARRSDLFWEAVWPRLLAGGWHSEQPRSLAYADPNYSLVYIIPGVKKFSPKLVRGSQYFDSISDVLKKVASEPCLLEFDNEAAKDSTKMKDDVLALQTEQDLEGLSNQRRQTYLQPPTSTCSQNIMKFTVVDTSLFRESERVNVRELRFLPPDPSSTRMEPTCSNKENRISAPLENVIETRPCNDTADCETDYCNKQLPSTPDPMSTVVENHHDRSSTAAPRWKSRMMVNFQFSRRLKNHKLNHSASISDERNFTIGSNKKSTNDAENISVDVNLNRQGSSGSKNSPVIEPYLNLSSNGTFSDIPKESSERNVNKNSPGSELSTEKSHSMISIGLNSPQVPTDSQLVKEFSRVMPNTIDSSVDKSFLHSEGTQQSGMLVTHNAGVTSGKQPVVIGRRQSTRSKPSTKGLEAIAYGFIGTKQKRKSVEAISQNDCMSMPSRCAHGKSCKFGYSE</sequence>
<organism evidence="7 8">
    <name type="scientific">Fraxinus pennsylvanica</name>
    <dbReference type="NCBI Taxonomy" id="56036"/>
    <lineage>
        <taxon>Eukaryota</taxon>
        <taxon>Viridiplantae</taxon>
        <taxon>Streptophyta</taxon>
        <taxon>Embryophyta</taxon>
        <taxon>Tracheophyta</taxon>
        <taxon>Spermatophyta</taxon>
        <taxon>Magnoliopsida</taxon>
        <taxon>eudicotyledons</taxon>
        <taxon>Gunneridae</taxon>
        <taxon>Pentapetalae</taxon>
        <taxon>asterids</taxon>
        <taxon>lamiids</taxon>
        <taxon>Lamiales</taxon>
        <taxon>Oleaceae</taxon>
        <taxon>Oleeae</taxon>
        <taxon>Fraxinus</taxon>
    </lineage>
</organism>
<dbReference type="PANTHER" id="PTHR13859:SF11">
    <property type="entry name" value="GRUNGE, ISOFORM J"/>
    <property type="match status" value="1"/>
</dbReference>
<evidence type="ECO:0000313" key="7">
    <source>
        <dbReference type="EMBL" id="CAI9785620.1"/>
    </source>
</evidence>
<dbReference type="GO" id="GO:0005634">
    <property type="term" value="C:nucleus"/>
    <property type="evidence" value="ECO:0007669"/>
    <property type="project" value="UniProtKB-SubCell"/>
</dbReference>
<evidence type="ECO:0000313" key="8">
    <source>
        <dbReference type="Proteomes" id="UP000834106"/>
    </source>
</evidence>
<accession>A0AAD2EF80</accession>
<evidence type="ECO:0000256" key="3">
    <source>
        <dbReference type="ARBA" id="ARBA00023163"/>
    </source>
</evidence>
<proteinExistence type="predicted"/>
<keyword evidence="2" id="KW-0805">Transcription regulation</keyword>
<dbReference type="InterPro" id="IPR056067">
    <property type="entry name" value="DUF7650"/>
</dbReference>
<feature type="region of interest" description="Disordered" evidence="5">
    <location>
        <begin position="358"/>
        <end position="425"/>
    </location>
</feature>
<name>A0AAD2EF80_9LAMI</name>
<evidence type="ECO:0000259" key="6">
    <source>
        <dbReference type="Pfam" id="PF24662"/>
    </source>
</evidence>
<dbReference type="Pfam" id="PF24662">
    <property type="entry name" value="DUF7650"/>
    <property type="match status" value="1"/>
</dbReference>
<reference evidence="7" key="1">
    <citation type="submission" date="2023-05" db="EMBL/GenBank/DDBJ databases">
        <authorList>
            <person name="Huff M."/>
        </authorList>
    </citation>
    <scope>NUCLEOTIDE SEQUENCE</scope>
</reference>
<evidence type="ECO:0000256" key="2">
    <source>
        <dbReference type="ARBA" id="ARBA00023015"/>
    </source>
</evidence>